<dbReference type="AlphaFoldDB" id="A0AAD9I9X4"/>
<gene>
    <name evidence="2" type="ORF">P8C59_008165</name>
</gene>
<comment type="caution">
    <text evidence="2">The sequence shown here is derived from an EMBL/GenBank/DDBJ whole genome shotgun (WGS) entry which is preliminary data.</text>
</comment>
<reference evidence="2" key="1">
    <citation type="journal article" date="2023" name="Mol. Plant Microbe Interact.">
        <title>Elucidating the Obligate Nature and Biological Capacity of an Invasive Fungal Corn Pathogen.</title>
        <authorList>
            <person name="MacCready J.S."/>
            <person name="Roggenkamp E.M."/>
            <person name="Gdanetz K."/>
            <person name="Chilvers M.I."/>
        </authorList>
    </citation>
    <scope>NUCLEOTIDE SEQUENCE</scope>
    <source>
        <strain evidence="2">PM02</strain>
    </source>
</reference>
<dbReference type="Proteomes" id="UP001217918">
    <property type="component" value="Unassembled WGS sequence"/>
</dbReference>
<sequence>MLPEECIRKPNKAHLLSARAKDVPKRKSGPRARNNLAKSLGPDKNSQLPRPGTPLDPFLEDFYNASGQHTAQEHTSNPPNGACKLSLVAPKKNILSRCREEMRICHGKQGSDVSASIT</sequence>
<evidence type="ECO:0000256" key="1">
    <source>
        <dbReference type="SAM" id="MobiDB-lite"/>
    </source>
</evidence>
<name>A0AAD9I9X4_9PEZI</name>
<protein>
    <submittedName>
        <fullName evidence="2">Uncharacterized protein</fullName>
    </submittedName>
</protein>
<accession>A0AAD9I9X4</accession>
<feature type="region of interest" description="Disordered" evidence="1">
    <location>
        <begin position="1"/>
        <end position="60"/>
    </location>
</feature>
<organism evidence="2 3">
    <name type="scientific">Phyllachora maydis</name>
    <dbReference type="NCBI Taxonomy" id="1825666"/>
    <lineage>
        <taxon>Eukaryota</taxon>
        <taxon>Fungi</taxon>
        <taxon>Dikarya</taxon>
        <taxon>Ascomycota</taxon>
        <taxon>Pezizomycotina</taxon>
        <taxon>Sordariomycetes</taxon>
        <taxon>Sordariomycetidae</taxon>
        <taxon>Phyllachorales</taxon>
        <taxon>Phyllachoraceae</taxon>
        <taxon>Phyllachora</taxon>
    </lineage>
</organism>
<evidence type="ECO:0000313" key="2">
    <source>
        <dbReference type="EMBL" id="KAK2073926.1"/>
    </source>
</evidence>
<dbReference type="EMBL" id="JAQQPM010000007">
    <property type="protein sequence ID" value="KAK2073926.1"/>
    <property type="molecule type" value="Genomic_DNA"/>
</dbReference>
<keyword evidence="3" id="KW-1185">Reference proteome</keyword>
<proteinExistence type="predicted"/>
<evidence type="ECO:0000313" key="3">
    <source>
        <dbReference type="Proteomes" id="UP001217918"/>
    </source>
</evidence>